<dbReference type="Pfam" id="PF06050">
    <property type="entry name" value="HGD-D"/>
    <property type="match status" value="1"/>
</dbReference>
<protein>
    <recommendedName>
        <fullName evidence="4">Benzoyl-CoA reductase/2-hydroxyglutaryl-CoA dehydratase subunit, BcrC/BadD/HgdB</fullName>
    </recommendedName>
</protein>
<evidence type="ECO:0000313" key="3">
    <source>
        <dbReference type="Proteomes" id="UP000217944"/>
    </source>
</evidence>
<dbReference type="RefSeq" id="WP_096258333.1">
    <property type="nucleotide sequence ID" value="NZ_BDME01000001.1"/>
</dbReference>
<dbReference type="PANTHER" id="PTHR30548:SF1">
    <property type="entry name" value="DEHYDRATASE SUBUNIT MJ0007-RELATED"/>
    <property type="match status" value="1"/>
</dbReference>
<dbReference type="OrthoDB" id="9810278at2"/>
<dbReference type="PANTHER" id="PTHR30548">
    <property type="entry name" value="2-HYDROXYGLUTARYL-COA DEHYDRATASE, D-COMPONENT-RELATED"/>
    <property type="match status" value="1"/>
</dbReference>
<dbReference type="AlphaFoldDB" id="A0A292YD77"/>
<evidence type="ECO:0000313" key="2">
    <source>
        <dbReference type="EMBL" id="GAX87184.1"/>
    </source>
</evidence>
<reference evidence="2 3" key="1">
    <citation type="journal article" date="2017" name="Syst. Appl. Microbiol.">
        <title>Lebetimonas natsushimae sp. nov., a novel strictly anaerobic, moderately thermophilic chemoautotroph isolated from a deep-sea hydrothermal vent polychaete nest in the Mid-Okinawa Trough.</title>
        <authorList>
            <person name="Nagata R."/>
            <person name="Takaki Y."/>
            <person name="Tame A."/>
            <person name="Nunoura T."/>
            <person name="Muto H."/>
            <person name="Mino S."/>
            <person name="Sawayama S."/>
            <person name="Takai K."/>
            <person name="Nakagawa S."/>
        </authorList>
    </citation>
    <scope>NUCLEOTIDE SEQUENCE [LARGE SCALE GENOMIC DNA]</scope>
    <source>
        <strain evidence="2 3">HS1857</strain>
    </source>
</reference>
<organism evidence="2 3">
    <name type="scientific">Lebetimonas natsushimae</name>
    <dbReference type="NCBI Taxonomy" id="1936991"/>
    <lineage>
        <taxon>Bacteria</taxon>
        <taxon>Pseudomonadati</taxon>
        <taxon>Campylobacterota</taxon>
        <taxon>Epsilonproteobacteria</taxon>
        <taxon>Nautiliales</taxon>
        <taxon>Nautiliaceae</taxon>
        <taxon>Lebetimonas</taxon>
    </lineage>
</organism>
<accession>A0A292YD77</accession>
<comment type="caution">
    <text evidence="2">The sequence shown here is derived from an EMBL/GenBank/DDBJ whole genome shotgun (WGS) entry which is preliminary data.</text>
</comment>
<proteinExistence type="inferred from homology"/>
<dbReference type="Gene3D" id="3.40.50.11890">
    <property type="match status" value="1"/>
</dbReference>
<dbReference type="Proteomes" id="UP000217944">
    <property type="component" value="Unassembled WGS sequence"/>
</dbReference>
<name>A0A292YD77_9BACT</name>
<evidence type="ECO:0008006" key="4">
    <source>
        <dbReference type="Google" id="ProtNLM"/>
    </source>
</evidence>
<dbReference type="Gene3D" id="3.40.50.11900">
    <property type="match status" value="1"/>
</dbReference>
<comment type="similarity">
    <text evidence="1">Belongs to the FldB/FldC dehydratase alpha/beta subunit family.</text>
</comment>
<dbReference type="Gene3D" id="1.20.1270.370">
    <property type="match status" value="1"/>
</dbReference>
<dbReference type="NCBIfam" id="NF040772">
    <property type="entry name" value="double_cubane"/>
    <property type="match status" value="1"/>
</dbReference>
<evidence type="ECO:0000256" key="1">
    <source>
        <dbReference type="ARBA" id="ARBA00005806"/>
    </source>
</evidence>
<dbReference type="InterPro" id="IPR047678">
    <property type="entry name" value="YjiM-like"/>
</dbReference>
<dbReference type="InterPro" id="IPR010327">
    <property type="entry name" value="FldB/FldC_alpha/beta"/>
</dbReference>
<sequence length="437" mass="50923">MSKDYTPLYQELGMDIEKHNELLAALGEIYPEFYLKQENRPKAMEYFDYVMSEIHGKRIEELMEKKKEGKPLVGTFCIFVPEEIIVGADGACYGLCGGAEFSIADAERDLPRNICPLIKSAYGFKVQRTCPYTQASDFIYGETSCEAKKKTWEILNEIHPTHVMHIPQMKREKEKELWKSEIYDFKKHIESIIGRELTFEELKKGIEIINKKREAMQRLDKLRGMYPDVVPISGKDGLLINQISFYDDPERFTQKVNELCDELEERIKNKVSVVPKDTPRIMVIGTPMAPPNWKLHHIVETTGGVIINEEACIGHRYYKDNIDTQWAENVDDLMERMLERYMKIDCACFTPNEGRIDKIIKMYKEREADGIIYYSLSFCHTYNVESKKVIDRLQAENIPILRIESDYSMEDMGQIKTRVEAFLESISFKKNVKFKGF</sequence>
<keyword evidence="3" id="KW-1185">Reference proteome</keyword>
<dbReference type="EMBL" id="BDME01000001">
    <property type="protein sequence ID" value="GAX87184.1"/>
    <property type="molecule type" value="Genomic_DNA"/>
</dbReference>
<gene>
    <name evidence="2" type="ORF">LNAT_P0479</name>
</gene>